<keyword evidence="3" id="KW-1185">Reference proteome</keyword>
<proteinExistence type="predicted"/>
<gene>
    <name evidence="2" type="ORF">RFULGI_LOCUS16210</name>
</gene>
<accession>A0A9N9JLX0</accession>
<feature type="region of interest" description="Disordered" evidence="1">
    <location>
        <begin position="69"/>
        <end position="91"/>
    </location>
</feature>
<evidence type="ECO:0000313" key="2">
    <source>
        <dbReference type="EMBL" id="CAG8785494.1"/>
    </source>
</evidence>
<dbReference type="AlphaFoldDB" id="A0A9N9JLX0"/>
<dbReference type="EMBL" id="CAJVPZ010056284">
    <property type="protein sequence ID" value="CAG8785494.1"/>
    <property type="molecule type" value="Genomic_DNA"/>
</dbReference>
<feature type="compositionally biased region" description="Acidic residues" evidence="1">
    <location>
        <begin position="74"/>
        <end position="91"/>
    </location>
</feature>
<name>A0A9N9JLX0_9GLOM</name>
<feature type="non-terminal residue" evidence="2">
    <location>
        <position position="1"/>
    </location>
</feature>
<evidence type="ECO:0000313" key="3">
    <source>
        <dbReference type="Proteomes" id="UP000789396"/>
    </source>
</evidence>
<protein>
    <submittedName>
        <fullName evidence="2">9399_t:CDS:1</fullName>
    </submittedName>
</protein>
<feature type="non-terminal residue" evidence="2">
    <location>
        <position position="157"/>
    </location>
</feature>
<organism evidence="2 3">
    <name type="scientific">Racocetra fulgida</name>
    <dbReference type="NCBI Taxonomy" id="60492"/>
    <lineage>
        <taxon>Eukaryota</taxon>
        <taxon>Fungi</taxon>
        <taxon>Fungi incertae sedis</taxon>
        <taxon>Mucoromycota</taxon>
        <taxon>Glomeromycotina</taxon>
        <taxon>Glomeromycetes</taxon>
        <taxon>Diversisporales</taxon>
        <taxon>Gigasporaceae</taxon>
        <taxon>Racocetra</taxon>
    </lineage>
</organism>
<sequence length="157" mass="17817">MSNFEFKHHTRSQLRKKILIGKEVSQLSFGKLKNMERERGLWKCLLVERTCSLADTLLESLEEEELFGVFTTSSEEDTDDNDDYDDDGCTDSENEKVEIIFGDSSDSISSKHGREDDDLTMLPSNDVDSVVLINDSLGLSNDFLRKRGHGETMLLSE</sequence>
<reference evidence="2" key="1">
    <citation type="submission" date="2021-06" db="EMBL/GenBank/DDBJ databases">
        <authorList>
            <person name="Kallberg Y."/>
            <person name="Tangrot J."/>
            <person name="Rosling A."/>
        </authorList>
    </citation>
    <scope>NUCLEOTIDE SEQUENCE</scope>
    <source>
        <strain evidence="2">IN212</strain>
    </source>
</reference>
<evidence type="ECO:0000256" key="1">
    <source>
        <dbReference type="SAM" id="MobiDB-lite"/>
    </source>
</evidence>
<comment type="caution">
    <text evidence="2">The sequence shown here is derived from an EMBL/GenBank/DDBJ whole genome shotgun (WGS) entry which is preliminary data.</text>
</comment>
<dbReference type="OrthoDB" id="2427507at2759"/>
<dbReference type="Proteomes" id="UP000789396">
    <property type="component" value="Unassembled WGS sequence"/>
</dbReference>